<feature type="region of interest" description="Disordered" evidence="1">
    <location>
        <begin position="1"/>
        <end position="31"/>
    </location>
</feature>
<reference evidence="2 3" key="1">
    <citation type="journal article" date="2007" name="Genome Res.">
        <title>Genome characteristics of facultatively symbiotic Frankia sp. strains reflect host range and host plant biogeography.</title>
        <authorList>
            <person name="Normand P."/>
            <person name="Lapierre P."/>
            <person name="Tisa L.S."/>
            <person name="Gogarten J.P."/>
            <person name="Alloisio N."/>
            <person name="Bagnarol E."/>
            <person name="Bassi C.A."/>
            <person name="Berry A.M."/>
            <person name="Bickhart D.M."/>
            <person name="Choisne N."/>
            <person name="Couloux A."/>
            <person name="Cournoyer B."/>
            <person name="Cruveiller S."/>
            <person name="Daubin V."/>
            <person name="Demange N."/>
            <person name="Francino M.P."/>
            <person name="Goltsman E."/>
            <person name="Huang Y."/>
            <person name="Kopp O.R."/>
            <person name="Labarre L."/>
            <person name="Lapidus A."/>
            <person name="Lavire C."/>
            <person name="Marechal J."/>
            <person name="Martinez M."/>
            <person name="Mastronunzio J.E."/>
            <person name="Mullin B.C."/>
            <person name="Niemann J."/>
            <person name="Pujic P."/>
            <person name="Rawnsley T."/>
            <person name="Rouy Z."/>
            <person name="Schenowitz C."/>
            <person name="Sellstedt A."/>
            <person name="Tavares F."/>
            <person name="Tomkins J.P."/>
            <person name="Vallenet D."/>
            <person name="Valverde C."/>
            <person name="Wall L.G."/>
            <person name="Wang Y."/>
            <person name="Medigue C."/>
            <person name="Benson D.R."/>
        </authorList>
    </citation>
    <scope>NUCLEOTIDE SEQUENCE [LARGE SCALE GENOMIC DNA]</scope>
    <source>
        <strain evidence="3">DSM 45986 / CECT 9034 / ACN14a</strain>
    </source>
</reference>
<organism evidence="2 3">
    <name type="scientific">Frankia alni (strain DSM 45986 / CECT 9034 / ACN14a)</name>
    <dbReference type="NCBI Taxonomy" id="326424"/>
    <lineage>
        <taxon>Bacteria</taxon>
        <taxon>Bacillati</taxon>
        <taxon>Actinomycetota</taxon>
        <taxon>Actinomycetes</taxon>
        <taxon>Frankiales</taxon>
        <taxon>Frankiaceae</taxon>
        <taxon>Frankia</taxon>
    </lineage>
</organism>
<evidence type="ECO:0000313" key="3">
    <source>
        <dbReference type="Proteomes" id="UP000000657"/>
    </source>
</evidence>
<dbReference type="AlphaFoldDB" id="Q0RJM4"/>
<dbReference type="Proteomes" id="UP000000657">
    <property type="component" value="Chromosome"/>
</dbReference>
<dbReference type="EMBL" id="CT573213">
    <property type="protein sequence ID" value="CAJ62288.1"/>
    <property type="molecule type" value="Genomic_DNA"/>
</dbReference>
<proteinExistence type="predicted"/>
<protein>
    <submittedName>
        <fullName evidence="2">Uncharacterized protein</fullName>
    </submittedName>
</protein>
<evidence type="ECO:0000256" key="1">
    <source>
        <dbReference type="SAM" id="MobiDB-lite"/>
    </source>
</evidence>
<sequence>MCAGGVPPLTSRPSAAATHVPAASGSSGQVGAPTVTFVFVSEVAFRPVTRRGRFRTIRGRLVPGVGSGAAAEVQGVLGWAGSGGPSGATTARPTSPS</sequence>
<name>Q0RJM4_FRAAA</name>
<dbReference type="KEGG" id="fal:FRAAL3645"/>
<gene>
    <name evidence="2" type="ordered locus">FRAAL3645</name>
</gene>
<accession>Q0RJM4</accession>
<dbReference type="HOGENOM" id="CLU_2342657_0_0_11"/>
<dbReference type="STRING" id="326424.FRAAL3645"/>
<evidence type="ECO:0000313" key="2">
    <source>
        <dbReference type="EMBL" id="CAJ62288.1"/>
    </source>
</evidence>
<keyword evidence="3" id="KW-1185">Reference proteome</keyword>